<protein>
    <submittedName>
        <fullName evidence="2">Uncharacterized protein</fullName>
    </submittedName>
</protein>
<feature type="compositionally biased region" description="Polar residues" evidence="1">
    <location>
        <begin position="57"/>
        <end position="71"/>
    </location>
</feature>
<reference evidence="2" key="1">
    <citation type="submission" date="2021-07" db="EMBL/GenBank/DDBJ databases">
        <authorList>
            <person name="Durling M."/>
        </authorList>
    </citation>
    <scope>NUCLEOTIDE SEQUENCE</scope>
</reference>
<accession>A0A9N9Q6C4</accession>
<proteinExistence type="predicted"/>
<sequence length="217" mass="23384">MSAIEVYAYCMQCEKERYIDWTGTCPKGHDPDSLSDSSVSEASDDDSDGGFLLEYASQGSSDLPRSGQVSEVDSDAAEELFELSGNVLEALSDLLLRTMLCDDVGCCDAEEAEDDASEAAWSTTGRCDEADCLCCHDAQDADQEPPTYSTEGTNHSPHMIDIEDLFLTEAAFCSQFDEVAAAGGATMDLETEELLDSARIIKSLKAVRALIASQARE</sequence>
<feature type="region of interest" description="Disordered" evidence="1">
    <location>
        <begin position="29"/>
        <end position="71"/>
    </location>
</feature>
<keyword evidence="3" id="KW-1185">Reference proteome</keyword>
<dbReference type="EMBL" id="CAJVRM010000192">
    <property type="protein sequence ID" value="CAG8976799.1"/>
    <property type="molecule type" value="Genomic_DNA"/>
</dbReference>
<dbReference type="AlphaFoldDB" id="A0A9N9Q6C4"/>
<comment type="caution">
    <text evidence="2">The sequence shown here is derived from an EMBL/GenBank/DDBJ whole genome shotgun (WGS) entry which is preliminary data.</text>
</comment>
<name>A0A9N9Q6C4_9HELO</name>
<dbReference type="OrthoDB" id="10410906at2759"/>
<gene>
    <name evidence="2" type="ORF">HYALB_00012505</name>
</gene>
<dbReference type="Proteomes" id="UP000701801">
    <property type="component" value="Unassembled WGS sequence"/>
</dbReference>
<evidence type="ECO:0000313" key="3">
    <source>
        <dbReference type="Proteomes" id="UP000701801"/>
    </source>
</evidence>
<evidence type="ECO:0000256" key="1">
    <source>
        <dbReference type="SAM" id="MobiDB-lite"/>
    </source>
</evidence>
<organism evidence="2 3">
    <name type="scientific">Hymenoscyphus albidus</name>
    <dbReference type="NCBI Taxonomy" id="595503"/>
    <lineage>
        <taxon>Eukaryota</taxon>
        <taxon>Fungi</taxon>
        <taxon>Dikarya</taxon>
        <taxon>Ascomycota</taxon>
        <taxon>Pezizomycotina</taxon>
        <taxon>Leotiomycetes</taxon>
        <taxon>Helotiales</taxon>
        <taxon>Helotiaceae</taxon>
        <taxon>Hymenoscyphus</taxon>
    </lineage>
</organism>
<evidence type="ECO:0000313" key="2">
    <source>
        <dbReference type="EMBL" id="CAG8976799.1"/>
    </source>
</evidence>